<evidence type="ECO:0000313" key="4">
    <source>
        <dbReference type="Proteomes" id="UP001157946"/>
    </source>
</evidence>
<dbReference type="GO" id="GO:0005975">
    <property type="term" value="P:carbohydrate metabolic process"/>
    <property type="evidence" value="ECO:0007669"/>
    <property type="project" value="InterPro"/>
</dbReference>
<evidence type="ECO:0000256" key="1">
    <source>
        <dbReference type="SAM" id="SignalP"/>
    </source>
</evidence>
<dbReference type="GO" id="GO:0016787">
    <property type="term" value="F:hydrolase activity"/>
    <property type="evidence" value="ECO:0007669"/>
    <property type="project" value="UniProtKB-KW"/>
</dbReference>
<keyword evidence="1" id="KW-0732">Signal</keyword>
<dbReference type="SMART" id="SM00636">
    <property type="entry name" value="Glyco_18"/>
    <property type="match status" value="1"/>
</dbReference>
<dbReference type="InterPro" id="IPR011583">
    <property type="entry name" value="Chitinase_II/V-like_cat"/>
</dbReference>
<keyword evidence="3" id="KW-0378">Hydrolase</keyword>
<dbReference type="SUPFAM" id="SSF51445">
    <property type="entry name" value="(Trans)glycosidases"/>
    <property type="match status" value="1"/>
</dbReference>
<dbReference type="EMBL" id="FXTU01000003">
    <property type="protein sequence ID" value="SMP19914.1"/>
    <property type="molecule type" value="Genomic_DNA"/>
</dbReference>
<sequence length="412" mass="45268">MNIKNRGKRGAVITLLIVAMIFSLSPATFTPLHASASGNEVKAPLKKDSANEPARRYVAYASTWNTSIYDLTPANIPNYITNVNLSFARPDTAYRKGSYEFDQAVAGFEFVEGATTYNGQKKFTPQQARDLRDNIAALKARGTEVWVSVGGWAYSQGSQWANFSASRVVDLALDLGASGVDIDWESSGSLCNKLEAERFSCTKDGEIAWIINSLYNEIQARGADLKISIAGWSTGAYYVKGTPFEEGKVQWGSPFGGTMYRVVKDHGDKIDFINLMSYDAGDYYDPREGYESYRAIYDGPINIGMEIAPEGSGGAVLEVEAPPGTVYDAEMLTGQNNIATRYYNVETMVKYIKYKGKANDGFMIWQLWKQRVHQPAPSGAATENSAGQYVCRNLPLAGDCNQTIPNLPKLIP</sequence>
<feature type="signal peptide" evidence="1">
    <location>
        <begin position="1"/>
        <end position="34"/>
    </location>
</feature>
<dbReference type="Gene3D" id="3.20.20.80">
    <property type="entry name" value="Glycosidases"/>
    <property type="match status" value="1"/>
</dbReference>
<proteinExistence type="predicted"/>
<comment type="caution">
    <text evidence="3">The sequence shown here is derived from an EMBL/GenBank/DDBJ whole genome shotgun (WGS) entry which is preliminary data.</text>
</comment>
<name>A0AA45WNX0_9BACL</name>
<organism evidence="3 4">
    <name type="scientific">Laceyella tengchongensis</name>
    <dbReference type="NCBI Taxonomy" id="574699"/>
    <lineage>
        <taxon>Bacteria</taxon>
        <taxon>Bacillati</taxon>
        <taxon>Bacillota</taxon>
        <taxon>Bacilli</taxon>
        <taxon>Bacillales</taxon>
        <taxon>Thermoactinomycetaceae</taxon>
        <taxon>Laceyella</taxon>
    </lineage>
</organism>
<evidence type="ECO:0000313" key="3">
    <source>
        <dbReference type="EMBL" id="SMP19914.1"/>
    </source>
</evidence>
<feature type="chain" id="PRO_5041434669" evidence="1">
    <location>
        <begin position="35"/>
        <end position="412"/>
    </location>
</feature>
<dbReference type="Proteomes" id="UP001157946">
    <property type="component" value="Unassembled WGS sequence"/>
</dbReference>
<reference evidence="3" key="1">
    <citation type="submission" date="2017-05" db="EMBL/GenBank/DDBJ databases">
        <authorList>
            <person name="Varghese N."/>
            <person name="Submissions S."/>
        </authorList>
    </citation>
    <scope>NUCLEOTIDE SEQUENCE</scope>
    <source>
        <strain evidence="3">DSM 45262</strain>
    </source>
</reference>
<evidence type="ECO:0000259" key="2">
    <source>
        <dbReference type="SMART" id="SM00636"/>
    </source>
</evidence>
<protein>
    <submittedName>
        <fullName evidence="3">Glycosyl hydrolases family 18</fullName>
    </submittedName>
</protein>
<dbReference type="AlphaFoldDB" id="A0AA45WNX0"/>
<dbReference type="Pfam" id="PF00704">
    <property type="entry name" value="Glyco_hydro_18"/>
    <property type="match status" value="1"/>
</dbReference>
<keyword evidence="4" id="KW-1185">Reference proteome</keyword>
<dbReference type="RefSeq" id="WP_223248075.1">
    <property type="nucleotide sequence ID" value="NZ_FXTU01000003.1"/>
</dbReference>
<dbReference type="InterPro" id="IPR017853">
    <property type="entry name" value="GH"/>
</dbReference>
<dbReference type="GO" id="GO:0008061">
    <property type="term" value="F:chitin binding"/>
    <property type="evidence" value="ECO:0007669"/>
    <property type="project" value="InterPro"/>
</dbReference>
<dbReference type="InterPro" id="IPR001223">
    <property type="entry name" value="Glyco_hydro18_cat"/>
</dbReference>
<gene>
    <name evidence="3" type="ORF">SAMN06265361_103321</name>
</gene>
<feature type="domain" description="Chitinase II/V-like catalytic" evidence="2">
    <location>
        <begin position="55"/>
        <end position="370"/>
    </location>
</feature>
<accession>A0AA45WNX0</accession>